<feature type="transmembrane region" description="Helical" evidence="1">
    <location>
        <begin position="107"/>
        <end position="126"/>
    </location>
</feature>
<dbReference type="RefSeq" id="WP_130881534.1">
    <property type="nucleotide sequence ID" value="NZ_JAGIOH010000001.1"/>
</dbReference>
<evidence type="ECO:0000313" key="2">
    <source>
        <dbReference type="EMBL" id="MBP2405921.1"/>
    </source>
</evidence>
<evidence type="ECO:0000313" key="3">
    <source>
        <dbReference type="Proteomes" id="UP001519291"/>
    </source>
</evidence>
<feature type="transmembrane region" description="Helical" evidence="1">
    <location>
        <begin position="67"/>
        <end position="86"/>
    </location>
</feature>
<dbReference type="GeneID" id="91572246"/>
<keyword evidence="3" id="KW-1185">Reference proteome</keyword>
<name>A0ABS4YB46_9ACTN</name>
<comment type="caution">
    <text evidence="2">The sequence shown here is derived from an EMBL/GenBank/DDBJ whole genome shotgun (WGS) entry which is preliminary data.</text>
</comment>
<evidence type="ECO:0000256" key="1">
    <source>
        <dbReference type="SAM" id="Phobius"/>
    </source>
</evidence>
<organism evidence="2 3">
    <name type="scientific">Streptomyces syringium</name>
    <dbReference type="NCBI Taxonomy" id="76729"/>
    <lineage>
        <taxon>Bacteria</taxon>
        <taxon>Bacillati</taxon>
        <taxon>Actinomycetota</taxon>
        <taxon>Actinomycetes</taxon>
        <taxon>Kitasatosporales</taxon>
        <taxon>Streptomycetaceae</taxon>
        <taxon>Streptomyces</taxon>
    </lineage>
</organism>
<dbReference type="Proteomes" id="UP001519291">
    <property type="component" value="Unassembled WGS sequence"/>
</dbReference>
<dbReference type="EMBL" id="JAGIOH010000001">
    <property type="protein sequence ID" value="MBP2405921.1"/>
    <property type="molecule type" value="Genomic_DNA"/>
</dbReference>
<keyword evidence="1" id="KW-0812">Transmembrane</keyword>
<gene>
    <name evidence="2" type="ORF">JO379_005390</name>
</gene>
<sequence length="241" mass="26227">MAHDGTDSGGHHNGLPLTIAAVLFLVLRLFAVSGYDWHTAFAVLHTMDVDDSISIVMGTLMADPLAAALYLALLTPVAVLWLWMSLHEARQPDAGATAESRRPARPGLKSGILLLLGALVPLSAYIWSFHAWWLLLTALAVGIALFAIGYGTKADGRLRLLALGAGRRLGLLILVGWLVAAATVRTPWVPLERVDLRNGAHLRGYVLQAEPGFLKLLTEHPREFRILTDQEVTSREEIQGH</sequence>
<keyword evidence="1" id="KW-1133">Transmembrane helix</keyword>
<protein>
    <submittedName>
        <fullName evidence="2">Uncharacterized protein</fullName>
    </submittedName>
</protein>
<feature type="transmembrane region" description="Helical" evidence="1">
    <location>
        <begin position="132"/>
        <end position="150"/>
    </location>
</feature>
<feature type="transmembrane region" description="Helical" evidence="1">
    <location>
        <begin position="171"/>
        <end position="188"/>
    </location>
</feature>
<accession>A0ABS4YB46</accession>
<feature type="transmembrane region" description="Helical" evidence="1">
    <location>
        <begin position="12"/>
        <end position="31"/>
    </location>
</feature>
<reference evidence="2 3" key="1">
    <citation type="submission" date="2021-03" db="EMBL/GenBank/DDBJ databases">
        <title>Sequencing the genomes of 1000 actinobacteria strains.</title>
        <authorList>
            <person name="Klenk H.-P."/>
        </authorList>
    </citation>
    <scope>NUCLEOTIDE SEQUENCE [LARGE SCALE GENOMIC DNA]</scope>
    <source>
        <strain evidence="2 3">DSM 41480</strain>
    </source>
</reference>
<proteinExistence type="predicted"/>
<keyword evidence="1" id="KW-0472">Membrane</keyword>